<evidence type="ECO:0000313" key="2">
    <source>
        <dbReference type="Proteomes" id="UP001596422"/>
    </source>
</evidence>
<comment type="caution">
    <text evidence="1">The sequence shown here is derived from an EMBL/GenBank/DDBJ whole genome shotgun (WGS) entry which is preliminary data.</text>
</comment>
<gene>
    <name evidence="1" type="ORF">ACFQDL_21155</name>
</gene>
<dbReference type="EMBL" id="JBHSWE010000001">
    <property type="protein sequence ID" value="MFC6672294.1"/>
    <property type="molecule type" value="Genomic_DNA"/>
</dbReference>
<reference evidence="2" key="1">
    <citation type="journal article" date="2019" name="Int. J. Syst. Evol. Microbiol.">
        <title>The Global Catalogue of Microorganisms (GCM) 10K type strain sequencing project: providing services to taxonomists for standard genome sequencing and annotation.</title>
        <authorList>
            <consortium name="The Broad Institute Genomics Platform"/>
            <consortium name="The Broad Institute Genome Sequencing Center for Infectious Disease"/>
            <person name="Wu L."/>
            <person name="Ma J."/>
        </authorList>
    </citation>
    <scope>NUCLEOTIDE SEQUENCE [LARGE SCALE GENOMIC DNA]</scope>
    <source>
        <strain evidence="2">NBRC 111756</strain>
    </source>
</reference>
<accession>A0ABW2A4J3</accession>
<sequence length="231" mass="26312">MTNSIAIFTERLEKDWLLSFCGAPRRNYSPDGFKTSSIEKLDEFDAQWFMRAVDSSLVTESDGFFMAPRSAAKEQIFWQGAKNVVPRPVTLWIEPVITIGALARLNKEYGWPVENLGAQSKTWEFDLVCYEGASDKEVIACEVKKDRKEIVKLLHFMNIFCALHPLESEPKNPAERNAYRKVQGIRKSWPKLFWALGPGGNGEIFLVRRQNGSEIFHLDSASEASLKYENA</sequence>
<dbReference type="Proteomes" id="UP001596422">
    <property type="component" value="Unassembled WGS sequence"/>
</dbReference>
<protein>
    <submittedName>
        <fullName evidence="1">Uncharacterized protein</fullName>
    </submittedName>
</protein>
<keyword evidence="2" id="KW-1185">Reference proteome</keyword>
<proteinExistence type="predicted"/>
<evidence type="ECO:0000313" key="1">
    <source>
        <dbReference type="EMBL" id="MFC6672294.1"/>
    </source>
</evidence>
<organism evidence="1 2">
    <name type="scientific">Marinobacterium aestuariivivens</name>
    <dbReference type="NCBI Taxonomy" id="1698799"/>
    <lineage>
        <taxon>Bacteria</taxon>
        <taxon>Pseudomonadati</taxon>
        <taxon>Pseudomonadota</taxon>
        <taxon>Gammaproteobacteria</taxon>
        <taxon>Oceanospirillales</taxon>
        <taxon>Oceanospirillaceae</taxon>
        <taxon>Marinobacterium</taxon>
    </lineage>
</organism>
<dbReference type="RefSeq" id="WP_379910741.1">
    <property type="nucleotide sequence ID" value="NZ_JBHSWE010000001.1"/>
</dbReference>
<name>A0ABW2A4J3_9GAMM</name>